<accession>A0A9N9ZAT9</accession>
<proteinExistence type="predicted"/>
<keyword evidence="2" id="KW-1185">Reference proteome</keyword>
<protein>
    <submittedName>
        <fullName evidence="1">Uncharacterized protein</fullName>
    </submittedName>
</protein>
<name>A0A9N9ZAT9_9HYPO</name>
<dbReference type="AlphaFoldDB" id="A0A9N9ZAT9"/>
<gene>
    <name evidence="1" type="ORF">CSOL1703_00015043</name>
</gene>
<organism evidence="1 2">
    <name type="scientific">Clonostachys solani</name>
    <dbReference type="NCBI Taxonomy" id="160281"/>
    <lineage>
        <taxon>Eukaryota</taxon>
        <taxon>Fungi</taxon>
        <taxon>Dikarya</taxon>
        <taxon>Ascomycota</taxon>
        <taxon>Pezizomycotina</taxon>
        <taxon>Sordariomycetes</taxon>
        <taxon>Hypocreomycetidae</taxon>
        <taxon>Hypocreales</taxon>
        <taxon>Bionectriaceae</taxon>
        <taxon>Clonostachys</taxon>
    </lineage>
</organism>
<reference evidence="1 2" key="2">
    <citation type="submission" date="2021-10" db="EMBL/GenBank/DDBJ databases">
        <authorList>
            <person name="Piombo E."/>
        </authorList>
    </citation>
    <scope>NUCLEOTIDE SEQUENCE [LARGE SCALE GENOMIC DNA]</scope>
</reference>
<evidence type="ECO:0000313" key="2">
    <source>
        <dbReference type="Proteomes" id="UP000775872"/>
    </source>
</evidence>
<dbReference type="EMBL" id="CABFOC020000043">
    <property type="protein sequence ID" value="CAH0052167.1"/>
    <property type="molecule type" value="Genomic_DNA"/>
</dbReference>
<evidence type="ECO:0000313" key="1">
    <source>
        <dbReference type="EMBL" id="CAH0052167.1"/>
    </source>
</evidence>
<comment type="caution">
    <text evidence="1">The sequence shown here is derived from an EMBL/GenBank/DDBJ whole genome shotgun (WGS) entry which is preliminary data.</text>
</comment>
<reference evidence="2" key="1">
    <citation type="submission" date="2019-06" db="EMBL/GenBank/DDBJ databases">
        <authorList>
            <person name="Broberg M."/>
        </authorList>
    </citation>
    <scope>NUCLEOTIDE SEQUENCE [LARGE SCALE GENOMIC DNA]</scope>
</reference>
<dbReference type="Proteomes" id="UP000775872">
    <property type="component" value="Unassembled WGS sequence"/>
</dbReference>
<sequence length="149" mass="17376">MQQHIYACNASFEHSATNNHDNYNTIKHHRWMPDVAARPGRMYSLNPVPVGLSGFRRLCLDLFQRPELQSLRMGVGLIVRLQVLNDIPRRAAHHRLNIRYEMVQHELPPVLLLPEQASSLDKDTSVHLAVHYVNSYDFRYNNHTSFIKH</sequence>